<dbReference type="EMBL" id="FNHG01000013">
    <property type="protein sequence ID" value="SDM51650.1"/>
    <property type="molecule type" value="Genomic_DNA"/>
</dbReference>
<accession>A0A1G9TV36</accession>
<dbReference type="Gene3D" id="3.90.79.10">
    <property type="entry name" value="Nucleoside Triphosphate Pyrophosphohydrolase"/>
    <property type="match status" value="1"/>
</dbReference>
<dbReference type="STRING" id="144026.SAMN04488568_11323"/>
<keyword evidence="5" id="KW-0378">Hydrolase</keyword>
<organism evidence="9 10">
    <name type="scientific">Maricaulis salignorans</name>
    <dbReference type="NCBI Taxonomy" id="144026"/>
    <lineage>
        <taxon>Bacteria</taxon>
        <taxon>Pseudomonadati</taxon>
        <taxon>Pseudomonadota</taxon>
        <taxon>Alphaproteobacteria</taxon>
        <taxon>Maricaulales</taxon>
        <taxon>Maricaulaceae</taxon>
        <taxon>Maricaulis</taxon>
    </lineage>
</organism>
<evidence type="ECO:0000256" key="1">
    <source>
        <dbReference type="ARBA" id="ARBA00000847"/>
    </source>
</evidence>
<gene>
    <name evidence="9" type="ORF">SAMN04488568_11323</name>
</gene>
<comment type="catalytic activity">
    <reaction evidence="1">
        <text>GDP-alpha-D-mannose + H2O = alpha-D-mannose 1-phosphate + GMP + 2 H(+)</text>
        <dbReference type="Rhea" id="RHEA:27978"/>
        <dbReference type="ChEBI" id="CHEBI:15377"/>
        <dbReference type="ChEBI" id="CHEBI:15378"/>
        <dbReference type="ChEBI" id="CHEBI:57527"/>
        <dbReference type="ChEBI" id="CHEBI:58115"/>
        <dbReference type="ChEBI" id="CHEBI:58409"/>
    </reaction>
</comment>
<dbReference type="SUPFAM" id="SSF55811">
    <property type="entry name" value="Nudix"/>
    <property type="match status" value="1"/>
</dbReference>
<evidence type="ECO:0000259" key="8">
    <source>
        <dbReference type="PROSITE" id="PS51462"/>
    </source>
</evidence>
<dbReference type="InterPro" id="IPR015797">
    <property type="entry name" value="NUDIX_hydrolase-like_dom_sf"/>
</dbReference>
<dbReference type="Proteomes" id="UP000199759">
    <property type="component" value="Unassembled WGS sequence"/>
</dbReference>
<dbReference type="Pfam" id="PF00293">
    <property type="entry name" value="NUDIX"/>
    <property type="match status" value="1"/>
</dbReference>
<dbReference type="PROSITE" id="PS51462">
    <property type="entry name" value="NUDIX"/>
    <property type="match status" value="1"/>
</dbReference>
<sequence length="196" mass="21711">MSRTRGPWTIHSERIAFESPWMRVHEFDITQPDGKPGVYAVMSPRNLALVVLPIHADGSVTLVGQHRFALDRYSWEIPAGGGQLDGDPLADARRELKEETGLTADHWSEILQLDLSNSITDERAIGYLATGLHDGAPEPEGTEVLQTRRVHFLDALEEAMSGQIRDALTVAMLMRAHYMAQQGLLASELSGVMLNR</sequence>
<dbReference type="GO" id="GO:0005829">
    <property type="term" value="C:cytosol"/>
    <property type="evidence" value="ECO:0007669"/>
    <property type="project" value="TreeGrafter"/>
</dbReference>
<feature type="domain" description="Nudix hydrolase" evidence="8">
    <location>
        <begin position="44"/>
        <end position="172"/>
    </location>
</feature>
<evidence type="ECO:0000256" key="6">
    <source>
        <dbReference type="ARBA" id="ARBA00032162"/>
    </source>
</evidence>
<evidence type="ECO:0000256" key="7">
    <source>
        <dbReference type="ARBA" id="ARBA00032272"/>
    </source>
</evidence>
<protein>
    <recommendedName>
        <fullName evidence="4">GDP-mannose pyrophosphatase</fullName>
    </recommendedName>
    <alternativeName>
        <fullName evidence="6">GDP-mannose hydrolase</fullName>
    </alternativeName>
    <alternativeName>
        <fullName evidence="7">GDPMK</fullName>
    </alternativeName>
</protein>
<dbReference type="RefSeq" id="WP_091770551.1">
    <property type="nucleotide sequence ID" value="NZ_FNHG01000013.1"/>
</dbReference>
<dbReference type="InterPro" id="IPR000086">
    <property type="entry name" value="NUDIX_hydrolase_dom"/>
</dbReference>
<comment type="cofactor">
    <cofactor evidence="2">
        <name>Mg(2+)</name>
        <dbReference type="ChEBI" id="CHEBI:18420"/>
    </cofactor>
</comment>
<dbReference type="CDD" id="cd24161">
    <property type="entry name" value="NUDIX_ADPRase_Ndx2"/>
    <property type="match status" value="1"/>
</dbReference>
<evidence type="ECO:0000256" key="3">
    <source>
        <dbReference type="ARBA" id="ARBA00007275"/>
    </source>
</evidence>
<evidence type="ECO:0000256" key="2">
    <source>
        <dbReference type="ARBA" id="ARBA00001946"/>
    </source>
</evidence>
<keyword evidence="10" id="KW-1185">Reference proteome</keyword>
<evidence type="ECO:0000313" key="9">
    <source>
        <dbReference type="EMBL" id="SDM51650.1"/>
    </source>
</evidence>
<proteinExistence type="inferred from homology"/>
<comment type="similarity">
    <text evidence="3">Belongs to the Nudix hydrolase family. NudK subfamily.</text>
</comment>
<dbReference type="GO" id="GO:0006753">
    <property type="term" value="P:nucleoside phosphate metabolic process"/>
    <property type="evidence" value="ECO:0007669"/>
    <property type="project" value="TreeGrafter"/>
</dbReference>
<reference evidence="9 10" key="1">
    <citation type="submission" date="2016-10" db="EMBL/GenBank/DDBJ databases">
        <authorList>
            <person name="de Groot N.N."/>
        </authorList>
    </citation>
    <scope>NUCLEOTIDE SEQUENCE [LARGE SCALE GENOMIC DNA]</scope>
    <source>
        <strain evidence="9 10">DSM 16077</strain>
    </source>
</reference>
<evidence type="ECO:0000313" key="10">
    <source>
        <dbReference type="Proteomes" id="UP000199759"/>
    </source>
</evidence>
<dbReference type="PANTHER" id="PTHR11839">
    <property type="entry name" value="UDP/ADP-SUGAR PYROPHOSPHATASE"/>
    <property type="match status" value="1"/>
</dbReference>
<dbReference type="GO" id="GO:0019693">
    <property type="term" value="P:ribose phosphate metabolic process"/>
    <property type="evidence" value="ECO:0007669"/>
    <property type="project" value="TreeGrafter"/>
</dbReference>
<name>A0A1G9TV36_9PROT</name>
<evidence type="ECO:0000256" key="4">
    <source>
        <dbReference type="ARBA" id="ARBA00016377"/>
    </source>
</evidence>
<dbReference type="PANTHER" id="PTHR11839:SF18">
    <property type="entry name" value="NUDIX HYDROLASE DOMAIN-CONTAINING PROTEIN"/>
    <property type="match status" value="1"/>
</dbReference>
<evidence type="ECO:0000256" key="5">
    <source>
        <dbReference type="ARBA" id="ARBA00022801"/>
    </source>
</evidence>
<dbReference type="OrthoDB" id="177518at2"/>
<dbReference type="AlphaFoldDB" id="A0A1G9TV36"/>
<dbReference type="GO" id="GO:0016787">
    <property type="term" value="F:hydrolase activity"/>
    <property type="evidence" value="ECO:0007669"/>
    <property type="project" value="UniProtKB-KW"/>
</dbReference>